<dbReference type="InterPro" id="IPR057974">
    <property type="entry name" value="NUA/TPR/MLP1-2-like_dom"/>
</dbReference>
<feature type="compositionally biased region" description="Low complexity" evidence="5">
    <location>
        <begin position="1746"/>
        <end position="1755"/>
    </location>
</feature>
<gene>
    <name evidence="9" type="primary">nup211</name>
    <name evidence="8" type="ORF">SJAG_04645</name>
</gene>
<evidence type="ECO:0000313" key="10">
    <source>
        <dbReference type="Proteomes" id="UP000001744"/>
    </source>
</evidence>
<dbReference type="PANTHER" id="PTHR18898:SF7">
    <property type="entry name" value="NUCLEOPORIN NUP211"/>
    <property type="match status" value="1"/>
</dbReference>
<accession>B6K7D7</accession>
<feature type="coiled-coil region" evidence="4">
    <location>
        <begin position="803"/>
        <end position="1154"/>
    </location>
</feature>
<evidence type="ECO:0000256" key="5">
    <source>
        <dbReference type="SAM" id="MobiDB-lite"/>
    </source>
</evidence>
<evidence type="ECO:0000313" key="8">
    <source>
        <dbReference type="EMBL" id="EEB09441.1"/>
    </source>
</evidence>
<evidence type="ECO:0000259" key="6">
    <source>
        <dbReference type="Pfam" id="PF07926"/>
    </source>
</evidence>
<dbReference type="Pfam" id="PF25785">
    <property type="entry name" value="TPR"/>
    <property type="match status" value="1"/>
</dbReference>
<evidence type="ECO:0000256" key="4">
    <source>
        <dbReference type="SAM" id="Coils"/>
    </source>
</evidence>
<protein>
    <submittedName>
        <fullName evidence="8">Nuclear pore complex associated protein</fullName>
    </submittedName>
</protein>
<evidence type="ECO:0000259" key="7">
    <source>
        <dbReference type="Pfam" id="PF25785"/>
    </source>
</evidence>
<dbReference type="PANTHER" id="PTHR18898">
    <property type="entry name" value="NUCLEOPROTEIN TPR-RELATED"/>
    <property type="match status" value="1"/>
</dbReference>
<evidence type="ECO:0000313" key="9">
    <source>
        <dbReference type="JaponicusDB" id="SJAG_04645"/>
    </source>
</evidence>
<dbReference type="GeneID" id="7049806"/>
<feature type="compositionally biased region" description="Basic and acidic residues" evidence="5">
    <location>
        <begin position="1581"/>
        <end position="1593"/>
    </location>
</feature>
<feature type="domain" description="Nucleoprotein TPR/MLP1-2" evidence="6">
    <location>
        <begin position="1045"/>
        <end position="1165"/>
    </location>
</feature>
<name>B6K7D7_SCHJY</name>
<dbReference type="Proteomes" id="UP000001744">
    <property type="component" value="Unassembled WGS sequence"/>
</dbReference>
<dbReference type="GO" id="GO:0006406">
    <property type="term" value="P:mRNA export from nucleus"/>
    <property type="evidence" value="ECO:0000318"/>
    <property type="project" value="GO_Central"/>
</dbReference>
<dbReference type="GO" id="GO:0006606">
    <property type="term" value="P:protein import into nucleus"/>
    <property type="evidence" value="ECO:0007669"/>
    <property type="project" value="InterPro"/>
</dbReference>
<dbReference type="OMA" id="HAQQNYE"/>
<feature type="coiled-coil region" evidence="4">
    <location>
        <begin position="409"/>
        <end position="513"/>
    </location>
</feature>
<dbReference type="RefSeq" id="XP_002175734.1">
    <property type="nucleotide sequence ID" value="XM_002175698.2"/>
</dbReference>
<dbReference type="Gene3D" id="1.10.287.1490">
    <property type="match status" value="2"/>
</dbReference>
<dbReference type="HOGENOM" id="CLU_237445_0_0_1"/>
<feature type="coiled-coil region" evidence="4">
    <location>
        <begin position="1212"/>
        <end position="1318"/>
    </location>
</feature>
<dbReference type="JaponicusDB" id="SJAG_04645">
    <property type="gene designation" value="nup211"/>
</dbReference>
<feature type="compositionally biased region" description="Polar residues" evidence="5">
    <location>
        <begin position="1726"/>
        <end position="1737"/>
    </location>
</feature>
<evidence type="ECO:0000256" key="1">
    <source>
        <dbReference type="ARBA" id="ARBA00004123"/>
    </source>
</evidence>
<keyword evidence="2 4" id="KW-0175">Coiled coil</keyword>
<evidence type="ECO:0000256" key="2">
    <source>
        <dbReference type="ARBA" id="ARBA00023054"/>
    </source>
</evidence>
<dbReference type="VEuPathDB" id="FungiDB:SJAG_04645"/>
<feature type="coiled-coil region" evidence="4">
    <location>
        <begin position="560"/>
        <end position="627"/>
    </location>
</feature>
<reference evidence="8 10" key="1">
    <citation type="journal article" date="2011" name="Science">
        <title>Comparative functional genomics of the fission yeasts.</title>
        <authorList>
            <person name="Rhind N."/>
            <person name="Chen Z."/>
            <person name="Yassour M."/>
            <person name="Thompson D.A."/>
            <person name="Haas B.J."/>
            <person name="Habib N."/>
            <person name="Wapinski I."/>
            <person name="Roy S."/>
            <person name="Lin M.F."/>
            <person name="Heiman D.I."/>
            <person name="Young S.K."/>
            <person name="Furuya K."/>
            <person name="Guo Y."/>
            <person name="Pidoux A."/>
            <person name="Chen H.M."/>
            <person name="Robbertse B."/>
            <person name="Goldberg J.M."/>
            <person name="Aoki K."/>
            <person name="Bayne E.H."/>
            <person name="Berlin A.M."/>
            <person name="Desjardins C.A."/>
            <person name="Dobbs E."/>
            <person name="Dukaj L."/>
            <person name="Fan L."/>
            <person name="FitzGerald M.G."/>
            <person name="French C."/>
            <person name="Gujja S."/>
            <person name="Hansen K."/>
            <person name="Keifenheim D."/>
            <person name="Levin J.Z."/>
            <person name="Mosher R.A."/>
            <person name="Mueller C.A."/>
            <person name="Pfiffner J."/>
            <person name="Priest M."/>
            <person name="Russ C."/>
            <person name="Smialowska A."/>
            <person name="Swoboda P."/>
            <person name="Sykes S.M."/>
            <person name="Vaughn M."/>
            <person name="Vengrova S."/>
            <person name="Yoder R."/>
            <person name="Zeng Q."/>
            <person name="Allshire R."/>
            <person name="Baulcombe D."/>
            <person name="Birren B.W."/>
            <person name="Brown W."/>
            <person name="Ekwall K."/>
            <person name="Kellis M."/>
            <person name="Leatherwood J."/>
            <person name="Levin H."/>
            <person name="Margalit H."/>
            <person name="Martienssen R."/>
            <person name="Nieduszynski C.A."/>
            <person name="Spatafora J.W."/>
            <person name="Friedman N."/>
            <person name="Dalgaard J.Z."/>
            <person name="Baumann P."/>
            <person name="Niki H."/>
            <person name="Regev A."/>
            <person name="Nusbaum C."/>
        </authorList>
    </citation>
    <scope>NUCLEOTIDE SEQUENCE [LARGE SCALE GENOMIC DNA]</scope>
    <source>
        <strain evidence="10">yFS275 / FY16936</strain>
    </source>
</reference>
<feature type="coiled-coil region" evidence="4">
    <location>
        <begin position="63"/>
        <end position="160"/>
    </location>
</feature>
<proteinExistence type="predicted"/>
<dbReference type="Pfam" id="PF07926">
    <property type="entry name" value="TPR_MLP1_2"/>
    <property type="match status" value="1"/>
</dbReference>
<dbReference type="eggNOG" id="KOG4674">
    <property type="taxonomic scope" value="Eukaryota"/>
</dbReference>
<dbReference type="GO" id="GO:0005643">
    <property type="term" value="C:nuclear pore"/>
    <property type="evidence" value="ECO:0000318"/>
    <property type="project" value="GO_Central"/>
</dbReference>
<feature type="coiled-coil region" evidence="4">
    <location>
        <begin position="691"/>
        <end position="774"/>
    </location>
</feature>
<feature type="region of interest" description="Disordered" evidence="5">
    <location>
        <begin position="1713"/>
        <end position="1827"/>
    </location>
</feature>
<sequence>MSANETDISAVCVFLDLSTDYLRSLLKNDDFSTFFHSVLKKSKEYATLKEESLVNSVNNEQQVSSLRKQVVQVTKERDEAKQRVSSLDTEIEDIKTKSNRTLDELRHKNSELDVMRNSLEQTNKNLESIQASQTNLLNELTLKNNELQLERETVSRLQEKSLGYHKAIEELKSEKLSFEAIHADDELQLKLLSQKQELLIKNNNQLISELNSANENATALLKQVSAEKAELLKEVTEEKSKFETLKRHRDELVLRCNSLSSRSEALSLEYSELKKKHDFQQSSNTQELQHQVKLNTILSERNTELQKRVEELEESYSSTNNLFGETQANWESQEEKFQLEISRLKNEVDSLNKELSSLQQQLGLANKRLEAVSASDVEPESVGYMSPSAKALIMTKKSNLSISQLYYERLSLLQKLEESKHQNEKLQASLNELIEEIDNHAPTLKEKMDKISAQNEAIVKLSKKCQSIEEERDDLRSQLNDILSKRRDLQQENDHYQRQIQDLALQVRVLLQEVDLDSSGLLLSQTQRQYLREILQGKLRRNENDTNQLITDRLTVFHNITELQEQNQKLLNASRRLADQLEEQESATENRSKEEQNELISQADKTIDELMNRINLLNDQLSCCSQERDMFRELLHSAKENDVHLTHNYAEAFKAAVLVEKTQVELQHFKTAYHTLKVSTEKQNKINNDLIDKLRVQNANYSSNVTLLEARCSEFSNSLSDLESMLSRLTDEKNSLHNECVALRESVAKLNAALQSTEGELTLSREAVQRLERLREQHVEETALHTLTESQFRTENGNLRGQISSLNSSLANVRGELKNVTENAQLSYEKAEARISQLCEELRRAHLQISSQSEDIKRLSLQRTFELENQQQKLEALYKEISQLQQNNACCQAEKRDLEGKINDYCRRLEKSEAEYNSFRNKFFETTSFGNGGELLKSETTSLKQEVAEKTVLLKELRERLMVSQQRVGTANEALKSMNETHDMFKEALQKELQKKDASLVELNEKLSRADDSIKALQQSLTSSSTRYNQQLQQINENLSQEKLRSQELSSLHDESKKALEALQNDLAQQIRLYEVAQSDYENEVVKHAATAETLHKLRQQYHELQTKFNEVSEERNNSKIDVLNLKASWEAQRTQLEDELTGLRRTNDDLQLQNKIVHSQLESLTLNLDNLSARAATTVDMSTKTESDSTVELHEVIRYLRQEKEIAHNKLELIRIENKRIHQEHTRLENEIAEKNTKIKALEQELADTEKISQSKVDSDDYKLLIESNSLLRDEKQESDERIKMLESSIKELETRLEQLQEELVNLKSELSSKTECVKLLTEDNERWKERNSKILKGYERVDPSTIDELKQNLEKAEKEKTSLEQQLKTATDNLKTHTNTISELKTENTSLKQEVEQLNIKNTNVAAAWKNTYDQLVSTSQAKVAQLRQKLNVKIQECESKRKEIEQLHKRVEAFDNLNTEEQHDKLQTQISELEKQRDSLASELQTLKQASKSQNSSNDIVGENNAEMNELRSSNEKLQSRLSEAQSALTALQAEYAKLKDSSPEHKAGEQNLIRNLQSEIERLKSKMEGSPATQGDHSGHISEENEVERVREEAKIEFEEQLRASNNTISELQIQIQQLQNQLANSGASSTSENANALDTVDKTQLEQSIAEAVAMKEKELKEQTTKLIEATRKEAEMRNKLKISISEKQVHNLKTKTAELEHKVKELTDRLSKQNNHKEQSLSGSTETTKAPQKTKRPAEAQQSAQSQKKMAITRPTLSRPVPMKPETGKISISGASKRTVPNASSQKNKGNSTLSAKSSQTKRQRDDTGTSSQGSKEKKTK</sequence>
<feature type="domain" description="NUA/TPR/MLP1-2-like" evidence="7">
    <location>
        <begin position="480"/>
        <end position="585"/>
    </location>
</feature>
<dbReference type="InterPro" id="IPR012929">
    <property type="entry name" value="Nucleoprot-TPR/MLP1-2_dom"/>
</dbReference>
<feature type="compositionally biased region" description="Polar residues" evidence="5">
    <location>
        <begin position="1779"/>
        <end position="1807"/>
    </location>
</feature>
<dbReference type="STRING" id="402676.B6K7D7"/>
<dbReference type="EMBL" id="KE651168">
    <property type="protein sequence ID" value="EEB09441.1"/>
    <property type="molecule type" value="Genomic_DNA"/>
</dbReference>
<evidence type="ECO:0000256" key="3">
    <source>
        <dbReference type="ARBA" id="ARBA00023242"/>
    </source>
</evidence>
<keyword evidence="10" id="KW-1185">Reference proteome</keyword>
<feature type="region of interest" description="Disordered" evidence="5">
    <location>
        <begin position="1569"/>
        <end position="1593"/>
    </location>
</feature>
<feature type="coiled-coil region" evidence="4">
    <location>
        <begin position="196"/>
        <end position="368"/>
    </location>
</feature>
<organism evidence="8 10">
    <name type="scientific">Schizosaccharomyces japonicus (strain yFS275 / FY16936)</name>
    <name type="common">Fission yeast</name>
    <dbReference type="NCBI Taxonomy" id="402676"/>
    <lineage>
        <taxon>Eukaryota</taxon>
        <taxon>Fungi</taxon>
        <taxon>Dikarya</taxon>
        <taxon>Ascomycota</taxon>
        <taxon>Taphrinomycotina</taxon>
        <taxon>Schizosaccharomycetes</taxon>
        <taxon>Schizosaccharomycetales</taxon>
        <taxon>Schizosaccharomycetaceae</taxon>
        <taxon>Schizosaccharomyces</taxon>
    </lineage>
</organism>
<comment type="subcellular location">
    <subcellularLocation>
        <location evidence="1">Nucleus</location>
    </subcellularLocation>
</comment>
<dbReference type="GO" id="GO:0017056">
    <property type="term" value="F:structural constituent of nuclear pore"/>
    <property type="evidence" value="ECO:0000318"/>
    <property type="project" value="GO_Central"/>
</dbReference>
<dbReference type="OrthoDB" id="343070at2759"/>
<keyword evidence="3" id="KW-0539">Nucleus</keyword>
<feature type="compositionally biased region" description="Basic and acidic residues" evidence="5">
    <location>
        <begin position="1713"/>
        <end position="1725"/>
    </location>
</feature>